<dbReference type="OrthoDB" id="8559033at2"/>
<dbReference type="RefSeq" id="WP_129121458.1">
    <property type="nucleotide sequence ID" value="NZ_PEIB01000004.1"/>
</dbReference>
<dbReference type="GO" id="GO:0022857">
    <property type="term" value="F:transmembrane transporter activity"/>
    <property type="evidence" value="ECO:0007669"/>
    <property type="project" value="UniProtKB-UniRule"/>
</dbReference>
<evidence type="ECO:0000256" key="8">
    <source>
        <dbReference type="ARBA" id="ARBA00038436"/>
    </source>
</evidence>
<dbReference type="Proteomes" id="UP000290287">
    <property type="component" value="Unassembled WGS sequence"/>
</dbReference>
<evidence type="ECO:0000256" key="2">
    <source>
        <dbReference type="ARBA" id="ARBA00022448"/>
    </source>
</evidence>
<evidence type="ECO:0000256" key="4">
    <source>
        <dbReference type="ARBA" id="ARBA00022519"/>
    </source>
</evidence>
<feature type="transmembrane region" description="Helical" evidence="9">
    <location>
        <begin position="36"/>
        <end position="53"/>
    </location>
</feature>
<evidence type="ECO:0000256" key="1">
    <source>
        <dbReference type="ARBA" id="ARBA00004429"/>
    </source>
</evidence>
<evidence type="ECO:0000256" key="7">
    <source>
        <dbReference type="ARBA" id="ARBA00023136"/>
    </source>
</evidence>
<organism evidence="11 12">
    <name type="scientific">Veronia nyctiphanis</name>
    <dbReference type="NCBI Taxonomy" id="1278244"/>
    <lineage>
        <taxon>Bacteria</taxon>
        <taxon>Pseudomonadati</taxon>
        <taxon>Pseudomonadota</taxon>
        <taxon>Gammaproteobacteria</taxon>
        <taxon>Vibrionales</taxon>
        <taxon>Vibrionaceae</taxon>
        <taxon>Veronia</taxon>
    </lineage>
</organism>
<dbReference type="EMBL" id="PEIB01000004">
    <property type="protein sequence ID" value="RXJ74100.1"/>
    <property type="molecule type" value="Genomic_DNA"/>
</dbReference>
<evidence type="ECO:0000313" key="11">
    <source>
        <dbReference type="EMBL" id="RXJ74100.1"/>
    </source>
</evidence>
<dbReference type="InterPro" id="IPR055348">
    <property type="entry name" value="DctQ"/>
</dbReference>
<sequence length="188" mass="21502">MQSTEVQEKEILDYLPAPFAVFVRVVEKVNYRVGRFAMYLIFAILGVLIYSSITKTFFLPALWTLEMAQFLMVAYYMLGGPYSMQLGSHVRMDLVYGNWSLKTKSIVDAFTAIFLLVYLGVLFYGAISSTSYALEYGERSYSSWRPYMAPIKLVMCLSILLMLLQAVAVFLKDIATWRQQSDKPEVQA</sequence>
<comment type="function">
    <text evidence="9">Part of the tripartite ATP-independent periplasmic (TRAP) transport system.</text>
</comment>
<keyword evidence="7 9" id="KW-0472">Membrane</keyword>
<comment type="subcellular location">
    <subcellularLocation>
        <location evidence="1 9">Cell inner membrane</location>
        <topology evidence="1 9">Multi-pass membrane protein</topology>
    </subcellularLocation>
</comment>
<evidence type="ECO:0000256" key="3">
    <source>
        <dbReference type="ARBA" id="ARBA00022475"/>
    </source>
</evidence>
<keyword evidence="3" id="KW-1003">Cell membrane</keyword>
<protein>
    <recommendedName>
        <fullName evidence="9">TRAP transporter small permease protein</fullName>
    </recommendedName>
</protein>
<keyword evidence="2 9" id="KW-0813">Transport</keyword>
<comment type="similarity">
    <text evidence="8 9">Belongs to the TRAP transporter small permease family.</text>
</comment>
<accession>A0A4Q0YSA6</accession>
<keyword evidence="4 9" id="KW-0997">Cell inner membrane</keyword>
<name>A0A4Q0YSA6_9GAMM</name>
<evidence type="ECO:0000313" key="12">
    <source>
        <dbReference type="Proteomes" id="UP000290287"/>
    </source>
</evidence>
<proteinExistence type="inferred from homology"/>
<dbReference type="PANTHER" id="PTHR35011:SF4">
    <property type="entry name" value="SLL1102 PROTEIN"/>
    <property type="match status" value="1"/>
</dbReference>
<gene>
    <name evidence="11" type="ORF">CS022_05565</name>
</gene>
<keyword evidence="6 9" id="KW-1133">Transmembrane helix</keyword>
<feature type="domain" description="Tripartite ATP-independent periplasmic transporters DctQ component" evidence="10">
    <location>
        <begin position="45"/>
        <end position="174"/>
    </location>
</feature>
<comment type="subunit">
    <text evidence="9">The complex comprises the extracytoplasmic solute receptor protein and the two transmembrane proteins.</text>
</comment>
<dbReference type="Pfam" id="PF04290">
    <property type="entry name" value="DctQ"/>
    <property type="match status" value="1"/>
</dbReference>
<reference evidence="11 12" key="1">
    <citation type="submission" date="2017-10" db="EMBL/GenBank/DDBJ databases">
        <title>Nyctiphanis sp. nov., isolated from the stomach of the euphausiid Nyctiphanes simplex (Hansen, 1911) in the Gulf of California.</title>
        <authorList>
            <person name="Gomez-Gil B."/>
            <person name="Aguilar-Mendez M."/>
            <person name="Lopez-Cortes A."/>
            <person name="Gomez-Gutierrez J."/>
            <person name="Roque A."/>
            <person name="Lang E."/>
            <person name="Gonzalez-Castillo A."/>
        </authorList>
    </citation>
    <scope>NUCLEOTIDE SEQUENCE [LARGE SCALE GENOMIC DNA]</scope>
    <source>
        <strain evidence="11 12">CAIM 600</strain>
    </source>
</reference>
<dbReference type="GO" id="GO:0005886">
    <property type="term" value="C:plasma membrane"/>
    <property type="evidence" value="ECO:0007669"/>
    <property type="project" value="UniProtKB-SubCell"/>
</dbReference>
<keyword evidence="12" id="KW-1185">Reference proteome</keyword>
<evidence type="ECO:0000256" key="6">
    <source>
        <dbReference type="ARBA" id="ARBA00022989"/>
    </source>
</evidence>
<evidence type="ECO:0000259" key="10">
    <source>
        <dbReference type="Pfam" id="PF04290"/>
    </source>
</evidence>
<feature type="transmembrane region" description="Helical" evidence="9">
    <location>
        <begin position="147"/>
        <end position="171"/>
    </location>
</feature>
<comment type="caution">
    <text evidence="9">Lacks conserved residue(s) required for the propagation of feature annotation.</text>
</comment>
<dbReference type="InterPro" id="IPR007387">
    <property type="entry name" value="TRAP_DctQ"/>
</dbReference>
<feature type="transmembrane region" description="Helical" evidence="9">
    <location>
        <begin position="106"/>
        <end position="127"/>
    </location>
</feature>
<evidence type="ECO:0000256" key="9">
    <source>
        <dbReference type="RuleBase" id="RU369079"/>
    </source>
</evidence>
<evidence type="ECO:0000256" key="5">
    <source>
        <dbReference type="ARBA" id="ARBA00022692"/>
    </source>
</evidence>
<comment type="caution">
    <text evidence="11">The sequence shown here is derived from an EMBL/GenBank/DDBJ whole genome shotgun (WGS) entry which is preliminary data.</text>
</comment>
<keyword evidence="5 9" id="KW-0812">Transmembrane</keyword>
<dbReference type="AlphaFoldDB" id="A0A4Q0YSA6"/>
<dbReference type="PANTHER" id="PTHR35011">
    <property type="entry name" value="2,3-DIKETO-L-GULONATE TRAP TRANSPORTER SMALL PERMEASE PROTEIN YIAM"/>
    <property type="match status" value="1"/>
</dbReference>